<dbReference type="Proteomes" id="UP000308921">
    <property type="component" value="Segment"/>
</dbReference>
<evidence type="ECO:0000313" key="2">
    <source>
        <dbReference type="Proteomes" id="UP000308921"/>
    </source>
</evidence>
<accession>A0A4Y5P1J1</accession>
<organism evidence="1 2">
    <name type="scientific">Pantoea phage vB_PagS_AAS21</name>
    <dbReference type="NCBI Taxonomy" id="2575261"/>
    <lineage>
        <taxon>Viruses</taxon>
        <taxon>Duplodnaviria</taxon>
        <taxon>Heunggongvirae</taxon>
        <taxon>Uroviricota</taxon>
        <taxon>Caudoviricetes</taxon>
        <taxon>Demerecviridae</taxon>
        <taxon>Keyvirus</taxon>
        <taxon>Keyvirus AAS21</taxon>
    </lineage>
</organism>
<reference evidence="1 2" key="1">
    <citation type="submission" date="2019-04" db="EMBL/GenBank/DDBJ databases">
        <title>Complete genome sequence of Pantoea bacteriophage vB_PagS_AAS21.</title>
        <authorList>
            <person name="Truncaite L."/>
            <person name="Simoliuniene M."/>
            <person name="Zajanckauskaite A."/>
            <person name="Meskys R."/>
            <person name="Simoliunas E."/>
        </authorList>
    </citation>
    <scope>NUCLEOTIDE SEQUENCE [LARGE SCALE GENOMIC DNA]</scope>
</reference>
<sequence length="62" mass="7346">MSFPRKVYIVMENGPEWAIRRGVFKHRPDAILRQKKILESNESFIMQDLKLSSIDIEEEIVL</sequence>
<dbReference type="EMBL" id="MK770119">
    <property type="protein sequence ID" value="QCW23830.1"/>
    <property type="molecule type" value="Genomic_DNA"/>
</dbReference>
<name>A0A4Y5P1J1_9CAUD</name>
<gene>
    <name evidence="1" type="ORF">AAS21_gp092</name>
</gene>
<evidence type="ECO:0000313" key="1">
    <source>
        <dbReference type="EMBL" id="QCW23830.1"/>
    </source>
</evidence>
<protein>
    <submittedName>
        <fullName evidence="1">Uncharacterized protein</fullName>
    </submittedName>
</protein>
<keyword evidence="2" id="KW-1185">Reference proteome</keyword>
<proteinExistence type="predicted"/>